<feature type="chain" id="PRO_5017245133" description="Thiol:disulfide interchange protein" evidence="9">
    <location>
        <begin position="22"/>
        <end position="216"/>
    </location>
</feature>
<dbReference type="OrthoDB" id="9784896at2"/>
<dbReference type="InterPro" id="IPR013766">
    <property type="entry name" value="Thioredoxin_domain"/>
</dbReference>
<evidence type="ECO:0000313" key="11">
    <source>
        <dbReference type="EMBL" id="SFM83339.1"/>
    </source>
</evidence>
<proteinExistence type="inferred from homology"/>
<evidence type="ECO:0000256" key="6">
    <source>
        <dbReference type="ARBA" id="ARBA00023284"/>
    </source>
</evidence>
<comment type="subcellular location">
    <subcellularLocation>
        <location evidence="1 7">Periplasm</location>
    </subcellularLocation>
</comment>
<dbReference type="Proteomes" id="UP000243629">
    <property type="component" value="Unassembled WGS sequence"/>
</dbReference>
<dbReference type="InterPro" id="IPR036249">
    <property type="entry name" value="Thioredoxin-like_sf"/>
</dbReference>
<dbReference type="AlphaFoldDB" id="A0A1I4U358"/>
<evidence type="ECO:0000256" key="2">
    <source>
        <dbReference type="ARBA" id="ARBA00005791"/>
    </source>
</evidence>
<dbReference type="InterPro" id="IPR001853">
    <property type="entry name" value="DSBA-like_thioredoxin_dom"/>
</dbReference>
<dbReference type="InterPro" id="IPR023205">
    <property type="entry name" value="DsbA/DsbL"/>
</dbReference>
<evidence type="ECO:0000256" key="5">
    <source>
        <dbReference type="ARBA" id="ARBA00023157"/>
    </source>
</evidence>
<evidence type="ECO:0000259" key="10">
    <source>
        <dbReference type="PROSITE" id="PS51352"/>
    </source>
</evidence>
<reference evidence="12" key="1">
    <citation type="submission" date="2016-10" db="EMBL/GenBank/DDBJ databases">
        <authorList>
            <person name="Varghese N."/>
            <person name="Submissions S."/>
        </authorList>
    </citation>
    <scope>NUCLEOTIDE SEQUENCE [LARGE SCALE GENOMIC DNA]</scope>
    <source>
        <strain evidence="12">DSM 24213</strain>
    </source>
</reference>
<evidence type="ECO:0000313" key="12">
    <source>
        <dbReference type="Proteomes" id="UP000243629"/>
    </source>
</evidence>
<dbReference type="SUPFAM" id="SSF52833">
    <property type="entry name" value="Thioredoxin-like"/>
    <property type="match status" value="1"/>
</dbReference>
<evidence type="ECO:0000256" key="7">
    <source>
        <dbReference type="PIRNR" id="PIRNR001488"/>
    </source>
</evidence>
<dbReference type="InterPro" id="IPR050824">
    <property type="entry name" value="Thiol_disulfide_DsbA"/>
</dbReference>
<dbReference type="RefSeq" id="WP_093478397.1">
    <property type="nucleotide sequence ID" value="NZ_FOUI01000017.1"/>
</dbReference>
<keyword evidence="5 7" id="KW-1015">Disulfide bond</keyword>
<keyword evidence="12" id="KW-1185">Reference proteome</keyword>
<comment type="similarity">
    <text evidence="2">Belongs to the thioredoxin family. DsbA subfamily.</text>
</comment>
<dbReference type="PROSITE" id="PS00194">
    <property type="entry name" value="THIOREDOXIN_1"/>
    <property type="match status" value="1"/>
</dbReference>
<feature type="disulfide bond" description="Redox-active" evidence="8">
    <location>
        <begin position="55"/>
        <end position="58"/>
    </location>
</feature>
<sequence>MRNWLSFALIWLLGSLTLAQAAPFQAGKHYVVLPAPATTQEPDKIEVAELFWYGCGHCYTLEPIIQNWKTTLPEDVHFRQVPALFGNLWNIHGQLFFTLESLGKLDEVHPAIFQAIHNQSNRLDTEKAMLEFVAPYGIEADEFKRAWGSFGVRSKMGEANRLARAYRATGVPTLIVNGKYRIEGGMVGGFEEMLKVAEFLVEQERKPTAANTPVER</sequence>
<dbReference type="Pfam" id="PF01323">
    <property type="entry name" value="DSBA"/>
    <property type="match status" value="1"/>
</dbReference>
<feature type="domain" description="Thioredoxin" evidence="10">
    <location>
        <begin position="11"/>
        <end position="202"/>
    </location>
</feature>
<protein>
    <recommendedName>
        <fullName evidence="7">Thiol:disulfide interchange protein</fullName>
    </recommendedName>
</protein>
<name>A0A1I4U358_9GAMM</name>
<dbReference type="STRING" id="1720063.SAMN05216217_11746"/>
<feature type="signal peptide" evidence="9">
    <location>
        <begin position="1"/>
        <end position="21"/>
    </location>
</feature>
<dbReference type="PIRSF" id="PIRSF001488">
    <property type="entry name" value="Tdi_protein"/>
    <property type="match status" value="1"/>
</dbReference>
<evidence type="ECO:0000256" key="3">
    <source>
        <dbReference type="ARBA" id="ARBA00022729"/>
    </source>
</evidence>
<dbReference type="GO" id="GO:0042597">
    <property type="term" value="C:periplasmic space"/>
    <property type="evidence" value="ECO:0007669"/>
    <property type="project" value="UniProtKB-SubCell"/>
</dbReference>
<keyword evidence="6" id="KW-0676">Redox-active center</keyword>
<organism evidence="11 12">
    <name type="scientific">Halopseudomonas yangmingensis</name>
    <dbReference type="NCBI Taxonomy" id="1720063"/>
    <lineage>
        <taxon>Bacteria</taxon>
        <taxon>Pseudomonadati</taxon>
        <taxon>Pseudomonadota</taxon>
        <taxon>Gammaproteobacteria</taxon>
        <taxon>Pseudomonadales</taxon>
        <taxon>Pseudomonadaceae</taxon>
        <taxon>Halopseudomonas</taxon>
    </lineage>
</organism>
<dbReference type="InterPro" id="IPR017937">
    <property type="entry name" value="Thioredoxin_CS"/>
</dbReference>
<gene>
    <name evidence="11" type="ORF">SAMN05216217_11746</name>
</gene>
<dbReference type="PROSITE" id="PS51352">
    <property type="entry name" value="THIOREDOXIN_2"/>
    <property type="match status" value="1"/>
</dbReference>
<keyword evidence="4 7" id="KW-0574">Periplasm</keyword>
<accession>A0A1I4U358</accession>
<dbReference type="PANTHER" id="PTHR35891">
    <property type="entry name" value="THIOL:DISULFIDE INTERCHANGE PROTEIN DSBA"/>
    <property type="match status" value="1"/>
</dbReference>
<evidence type="ECO:0000256" key="1">
    <source>
        <dbReference type="ARBA" id="ARBA00004418"/>
    </source>
</evidence>
<keyword evidence="3 9" id="KW-0732">Signal</keyword>
<dbReference type="PANTHER" id="PTHR35891:SF2">
    <property type="entry name" value="THIOL:DISULFIDE INTERCHANGE PROTEIN DSBA"/>
    <property type="match status" value="1"/>
</dbReference>
<dbReference type="Gene3D" id="3.40.30.10">
    <property type="entry name" value="Glutaredoxin"/>
    <property type="match status" value="1"/>
</dbReference>
<dbReference type="CDD" id="cd03019">
    <property type="entry name" value="DsbA_DsbA"/>
    <property type="match status" value="1"/>
</dbReference>
<evidence type="ECO:0000256" key="4">
    <source>
        <dbReference type="ARBA" id="ARBA00022764"/>
    </source>
</evidence>
<evidence type="ECO:0000256" key="8">
    <source>
        <dbReference type="PIRSR" id="PIRSR001488-1"/>
    </source>
</evidence>
<dbReference type="GO" id="GO:0015036">
    <property type="term" value="F:disulfide oxidoreductase activity"/>
    <property type="evidence" value="ECO:0007669"/>
    <property type="project" value="UniProtKB-ARBA"/>
</dbReference>
<dbReference type="EMBL" id="FOUI01000017">
    <property type="protein sequence ID" value="SFM83339.1"/>
    <property type="molecule type" value="Genomic_DNA"/>
</dbReference>
<evidence type="ECO:0000256" key="9">
    <source>
        <dbReference type="SAM" id="SignalP"/>
    </source>
</evidence>